<evidence type="ECO:0000259" key="8">
    <source>
        <dbReference type="PROSITE" id="PS51192"/>
    </source>
</evidence>
<accession>A0A8J0SZT8</accession>
<evidence type="ECO:0000256" key="7">
    <source>
        <dbReference type="ARBA" id="ARBA00023204"/>
    </source>
</evidence>
<evidence type="ECO:0000256" key="3">
    <source>
        <dbReference type="ARBA" id="ARBA00022801"/>
    </source>
</evidence>
<protein>
    <submittedName>
        <fullName evidence="11">Uncharacterized protein LOC108645394</fullName>
    </submittedName>
</protein>
<keyword evidence="2" id="KW-0227">DNA damage</keyword>
<dbReference type="GO" id="GO:0016787">
    <property type="term" value="F:hydrolase activity"/>
    <property type="evidence" value="ECO:0007669"/>
    <property type="project" value="UniProtKB-KW"/>
</dbReference>
<dbReference type="SMART" id="SM00487">
    <property type="entry name" value="DEXDc"/>
    <property type="match status" value="1"/>
</dbReference>
<dbReference type="KEGG" id="xtr:108645394"/>
<dbReference type="Xenbase" id="XB-GENE-29090487">
    <property type="gene designation" value="LOC108645394"/>
</dbReference>
<dbReference type="AlphaFoldDB" id="A0A8J0SZT8"/>
<keyword evidence="1" id="KW-0547">Nucleotide-binding</keyword>
<keyword evidence="7" id="KW-0234">DNA repair</keyword>
<dbReference type="InterPro" id="IPR001650">
    <property type="entry name" value="Helicase_C-like"/>
</dbReference>
<gene>
    <name evidence="11 12" type="primary">LOC108645394</name>
</gene>
<evidence type="ECO:0000256" key="5">
    <source>
        <dbReference type="ARBA" id="ARBA00022840"/>
    </source>
</evidence>
<reference evidence="11" key="1">
    <citation type="submission" date="2025-08" db="UniProtKB">
        <authorList>
            <consortium name="RefSeq"/>
        </authorList>
    </citation>
    <scope>IDENTIFICATION</scope>
    <source>
        <strain evidence="11">Nigerian</strain>
        <tissue evidence="11">Liver and blood</tissue>
    </source>
</reference>
<keyword evidence="4" id="KW-0347">Helicase</keyword>
<dbReference type="InterPro" id="IPR011545">
    <property type="entry name" value="DEAD/DEAH_box_helicase_dom"/>
</dbReference>
<dbReference type="PROSITE" id="PS51192">
    <property type="entry name" value="HELICASE_ATP_BIND_1"/>
    <property type="match status" value="1"/>
</dbReference>
<dbReference type="SMART" id="SM00490">
    <property type="entry name" value="HELICc"/>
    <property type="match status" value="1"/>
</dbReference>
<dbReference type="Pfam" id="PF00270">
    <property type="entry name" value="DEAD"/>
    <property type="match status" value="1"/>
</dbReference>
<evidence type="ECO:0000256" key="6">
    <source>
        <dbReference type="ARBA" id="ARBA00023125"/>
    </source>
</evidence>
<dbReference type="GO" id="GO:0003678">
    <property type="term" value="F:DNA helicase activity"/>
    <property type="evidence" value="ECO:0000318"/>
    <property type="project" value="GO_Central"/>
</dbReference>
<dbReference type="InterPro" id="IPR014001">
    <property type="entry name" value="Helicase_ATP-bd"/>
</dbReference>
<evidence type="ECO:0000313" key="10">
    <source>
        <dbReference type="Proteomes" id="UP000008143"/>
    </source>
</evidence>
<dbReference type="Pfam" id="PF00271">
    <property type="entry name" value="Helicase_C"/>
    <property type="match status" value="1"/>
</dbReference>
<evidence type="ECO:0000256" key="4">
    <source>
        <dbReference type="ARBA" id="ARBA00022806"/>
    </source>
</evidence>
<dbReference type="RefSeq" id="XP_017946067.1">
    <property type="nucleotide sequence ID" value="XM_018090578.1"/>
</dbReference>
<dbReference type="AGR" id="Xenbase:XB-GENE-29090487"/>
<evidence type="ECO:0000313" key="11">
    <source>
        <dbReference type="RefSeq" id="XP_017946067.1"/>
    </source>
</evidence>
<dbReference type="PROSITE" id="PS51194">
    <property type="entry name" value="HELICASE_CTER"/>
    <property type="match status" value="1"/>
</dbReference>
<dbReference type="GO" id="GO:0005524">
    <property type="term" value="F:ATP binding"/>
    <property type="evidence" value="ECO:0007669"/>
    <property type="project" value="UniProtKB-KW"/>
</dbReference>
<evidence type="ECO:0000313" key="12">
    <source>
        <dbReference type="Xenbase" id="XB-GENE-29090487"/>
    </source>
</evidence>
<dbReference type="Gene3D" id="3.40.50.300">
    <property type="entry name" value="P-loop containing nucleotide triphosphate hydrolases"/>
    <property type="match status" value="2"/>
</dbReference>
<name>A0A8J0SZT8_XENTR</name>
<dbReference type="SUPFAM" id="SSF52540">
    <property type="entry name" value="P-loop containing nucleoside triphosphate hydrolases"/>
    <property type="match status" value="1"/>
</dbReference>
<dbReference type="InterPro" id="IPR047112">
    <property type="entry name" value="RecG/Mfd"/>
</dbReference>
<dbReference type="InterPro" id="IPR027417">
    <property type="entry name" value="P-loop_NTPase"/>
</dbReference>
<dbReference type="OrthoDB" id="1718at2759"/>
<keyword evidence="6" id="KW-0238">DNA-binding</keyword>
<dbReference type="GO" id="GO:0006281">
    <property type="term" value="P:DNA repair"/>
    <property type="evidence" value="ECO:0000318"/>
    <property type="project" value="GO_Central"/>
</dbReference>
<evidence type="ECO:0000256" key="1">
    <source>
        <dbReference type="ARBA" id="ARBA00022741"/>
    </source>
</evidence>
<feature type="domain" description="Helicase C-terminal" evidence="9">
    <location>
        <begin position="436"/>
        <end position="581"/>
    </location>
</feature>
<dbReference type="GeneID" id="108645394"/>
<keyword evidence="5" id="KW-0067">ATP-binding</keyword>
<proteinExistence type="predicted"/>
<organism evidence="10 11">
    <name type="scientific">Xenopus tropicalis</name>
    <name type="common">Western clawed frog</name>
    <name type="synonym">Silurana tropicalis</name>
    <dbReference type="NCBI Taxonomy" id="8364"/>
    <lineage>
        <taxon>Eukaryota</taxon>
        <taxon>Metazoa</taxon>
        <taxon>Chordata</taxon>
        <taxon>Craniata</taxon>
        <taxon>Vertebrata</taxon>
        <taxon>Euteleostomi</taxon>
        <taxon>Amphibia</taxon>
        <taxon>Batrachia</taxon>
        <taxon>Anura</taxon>
        <taxon>Pipoidea</taxon>
        <taxon>Pipidae</taxon>
        <taxon>Xenopodinae</taxon>
        <taxon>Xenopus</taxon>
        <taxon>Silurana</taxon>
    </lineage>
</organism>
<dbReference type="GO" id="GO:0003677">
    <property type="term" value="F:DNA binding"/>
    <property type="evidence" value="ECO:0007669"/>
    <property type="project" value="UniProtKB-KW"/>
</dbReference>
<feature type="domain" description="Helicase ATP-binding" evidence="8">
    <location>
        <begin position="266"/>
        <end position="411"/>
    </location>
</feature>
<dbReference type="PANTHER" id="PTHR47964:SF1">
    <property type="entry name" value="ATP-DEPENDENT DNA HELICASE HOMOLOG RECG, CHLOROPLASTIC"/>
    <property type="match status" value="1"/>
</dbReference>
<dbReference type="PANTHER" id="PTHR47964">
    <property type="entry name" value="ATP-DEPENDENT DNA HELICASE HOMOLOG RECG, CHLOROPLASTIC"/>
    <property type="match status" value="1"/>
</dbReference>
<sequence length="616" mass="66987">MEKTEHPLLSLGCTSNAHALLVLPRGYIDTRFHRRTLATLTQGEKVLISARLESWTGIDKNSNVSSSPFPDQLRVNVVLDCGARLGFRVFSKVQEWLEILREKPREIQFIAALVVHPQFGASLTQVALGACTNSVTVHYAGKPGASGELIQHTIAGLRGAQECVMQAAKLMMEQRGVVATLRQHGYTEVRAFIRDLHFPSAPEAGYRALAAARAAAIAEVHGLLPIPPVRAPLGYDLDKHLIEAVKAQPEQLSKEQRWALNQIRVSMLAGKGSRILLNGDVGTGKTLVFTLAAGAVGRACNEPVAIMAPSDLVARQIYENAVKRFPDLEPLLVIGGSNDNRPSKFYVGTQALLARSLPKLALIVVDEQHKFSVAQRMALAHDETHLIEASATPIPRSLALALFGEWTNVQIKTPPVERHITSRWLSEEERRQANLIVRQHLDAGRKVMYLYPSVKGDGLLNAAERLKQAFPGKVVAMHGQCNEKLAALESFKSGATPIAAVSTVVEVGLDVPDIGVMVVNGADRFGMAQLHQLRGRLMRAGGAGDFILYTKTKKLAVPTRRRLEAICSTSDGFTLAEADLAIRGFGELLGECQAGAASQLFKLTDLKPEDFLEHSG</sequence>
<dbReference type="Proteomes" id="UP000008143">
    <property type="component" value="Unplaced"/>
</dbReference>
<keyword evidence="10" id="KW-1185">Reference proteome</keyword>
<keyword evidence="3" id="KW-0378">Hydrolase</keyword>
<evidence type="ECO:0000256" key="2">
    <source>
        <dbReference type="ARBA" id="ARBA00022763"/>
    </source>
</evidence>
<evidence type="ECO:0000259" key="9">
    <source>
        <dbReference type="PROSITE" id="PS51194"/>
    </source>
</evidence>